<dbReference type="InterPro" id="IPR015422">
    <property type="entry name" value="PyrdxlP-dep_Trfase_small"/>
</dbReference>
<evidence type="ECO:0000256" key="1">
    <source>
        <dbReference type="ARBA" id="ARBA00001933"/>
    </source>
</evidence>
<gene>
    <name evidence="7" type="ORF">CAUJ_LOCUS6190</name>
</gene>
<dbReference type="InterPro" id="IPR002129">
    <property type="entry name" value="PyrdxlP-dep_de-COase"/>
</dbReference>
<protein>
    <submittedName>
        <fullName evidence="7">Uncharacterized protein</fullName>
    </submittedName>
</protein>
<comment type="similarity">
    <text evidence="2">Belongs to the group II decarboxylase family.</text>
</comment>
<accession>A0A8S1H4A7</accession>
<dbReference type="SUPFAM" id="SSF53383">
    <property type="entry name" value="PLP-dependent transferases"/>
    <property type="match status" value="1"/>
</dbReference>
<comment type="caution">
    <text evidence="7">The sequence shown here is derived from an EMBL/GenBank/DDBJ whole genome shotgun (WGS) entry which is preliminary data.</text>
</comment>
<organism evidence="7 8">
    <name type="scientific">Caenorhabditis auriculariae</name>
    <dbReference type="NCBI Taxonomy" id="2777116"/>
    <lineage>
        <taxon>Eukaryota</taxon>
        <taxon>Metazoa</taxon>
        <taxon>Ecdysozoa</taxon>
        <taxon>Nematoda</taxon>
        <taxon>Chromadorea</taxon>
        <taxon>Rhabditida</taxon>
        <taxon>Rhabditina</taxon>
        <taxon>Rhabditomorpha</taxon>
        <taxon>Rhabditoidea</taxon>
        <taxon>Rhabditidae</taxon>
        <taxon>Peloderinae</taxon>
        <taxon>Caenorhabditis</taxon>
    </lineage>
</organism>
<dbReference type="InterPro" id="IPR010977">
    <property type="entry name" value="Aromatic_deC"/>
</dbReference>
<dbReference type="GO" id="GO:0019752">
    <property type="term" value="P:carboxylic acid metabolic process"/>
    <property type="evidence" value="ECO:0007669"/>
    <property type="project" value="InterPro"/>
</dbReference>
<name>A0A8S1H4A7_9PELO</name>
<dbReference type="PANTHER" id="PTHR11999:SF140">
    <property type="entry name" value="HISTIDINE DECARBOXYASE LIKE"/>
    <property type="match status" value="1"/>
</dbReference>
<keyword evidence="6" id="KW-0472">Membrane</keyword>
<feature type="region of interest" description="Disordered" evidence="5">
    <location>
        <begin position="141"/>
        <end position="227"/>
    </location>
</feature>
<evidence type="ECO:0000313" key="7">
    <source>
        <dbReference type="EMBL" id="CAD6190271.1"/>
    </source>
</evidence>
<keyword evidence="4" id="KW-0456">Lyase</keyword>
<keyword evidence="8" id="KW-1185">Reference proteome</keyword>
<dbReference type="GO" id="GO:0005737">
    <property type="term" value="C:cytoplasm"/>
    <property type="evidence" value="ECO:0007669"/>
    <property type="project" value="TreeGrafter"/>
</dbReference>
<keyword evidence="3" id="KW-0663">Pyridoxal phosphate</keyword>
<evidence type="ECO:0000256" key="5">
    <source>
        <dbReference type="SAM" id="MobiDB-lite"/>
    </source>
</evidence>
<dbReference type="Proteomes" id="UP000835052">
    <property type="component" value="Unassembled WGS sequence"/>
</dbReference>
<feature type="compositionally biased region" description="Basic and acidic residues" evidence="5">
    <location>
        <begin position="202"/>
        <end position="216"/>
    </location>
</feature>
<comment type="cofactor">
    <cofactor evidence="1">
        <name>pyridoxal 5'-phosphate</name>
        <dbReference type="ChEBI" id="CHEBI:597326"/>
    </cofactor>
</comment>
<keyword evidence="6" id="KW-1133">Transmembrane helix</keyword>
<sequence>MQTGVEFEIEPISGREAAQKNFFLSLNERFSIIERGYVLTPSSMPDRQAPIVKVLPTEKQTKESSEIFMRNQLEETARYEARQEKINSGENNKENRQGVFLAFSIEEVMTVLEVVLSVILAIALLLLILLSFLLRAALKSRNGERQNSRKNSTTELVSATSPVPQNDNRSDREEYQKKKLNENVEAGHVKRSKEPGNFTAKRSKETNKDHAPRSELDNNTGPPPIERSLRQILSEPVSRHEFEKYMTSVVKFVNDYFDDSHTHSVIPDTDVKTKSDLCRKMNTQFSNKPASCEKIIEDVKKIILPNVNFFCLSRGFRTFLSLQREVKSLADILANTIASALGCDLKSSVLFEGLESILCAWLSSAFGLPSQYTPINKPNIIEEKFVGFTFYTTMDVYLSLIQHSRHVADKTNSHSAREVRLSMDYVVYCGEDAQLPLEEACRLARVKLRRVRKSPLSKVEGLTGAEVAKQIEKDRSRKLHPLLIVATYGSANIGATDSLSELISLAEKYRIKIHLDATYAGCQWVEPQYRNAIHSSLASVHSFHVSLFTLFPYSGRLTIMWAIDGFSFETMSQNDNAHQMSENVLRLWLLLRFYGLDSLRATVRKKVNLGKYFSDRLEVHEKIFKVLYHNDHGIVLFQYIKKHEETMNEDVNTMTSKFFNYVNSTSQMKLTLLKYHELVLIRGCVNYERSNASMVDESVSTILNLAEEFEEKLKKRPLECLSSPTWYLTPLIGGSPNETTDKTQPSNL</sequence>
<keyword evidence="6" id="KW-0812">Transmembrane</keyword>
<dbReference type="EMBL" id="CAJGYM010000015">
    <property type="protein sequence ID" value="CAD6190271.1"/>
    <property type="molecule type" value="Genomic_DNA"/>
</dbReference>
<dbReference type="AlphaFoldDB" id="A0A8S1H4A7"/>
<evidence type="ECO:0000313" key="8">
    <source>
        <dbReference type="Proteomes" id="UP000835052"/>
    </source>
</evidence>
<feature type="transmembrane region" description="Helical" evidence="6">
    <location>
        <begin position="114"/>
        <end position="138"/>
    </location>
</feature>
<evidence type="ECO:0000256" key="4">
    <source>
        <dbReference type="ARBA" id="ARBA00023239"/>
    </source>
</evidence>
<dbReference type="OrthoDB" id="5787958at2759"/>
<dbReference type="PANTHER" id="PTHR11999">
    <property type="entry name" value="GROUP II PYRIDOXAL-5-PHOSPHATE DECARBOXYLASE"/>
    <property type="match status" value="1"/>
</dbReference>
<evidence type="ECO:0000256" key="6">
    <source>
        <dbReference type="SAM" id="Phobius"/>
    </source>
</evidence>
<dbReference type="Gene3D" id="1.20.1340.10">
    <property type="entry name" value="dopa decarboxylase, N-terminal domain"/>
    <property type="match status" value="1"/>
</dbReference>
<reference evidence="7" key="1">
    <citation type="submission" date="2020-10" db="EMBL/GenBank/DDBJ databases">
        <authorList>
            <person name="Kikuchi T."/>
        </authorList>
    </citation>
    <scope>NUCLEOTIDE SEQUENCE</scope>
    <source>
        <strain evidence="7">NKZ352</strain>
    </source>
</reference>
<dbReference type="Gene3D" id="3.90.1150.10">
    <property type="entry name" value="Aspartate Aminotransferase, domain 1"/>
    <property type="match status" value="1"/>
</dbReference>
<dbReference type="Pfam" id="PF00282">
    <property type="entry name" value="Pyridoxal_deC"/>
    <property type="match status" value="1"/>
</dbReference>
<dbReference type="GO" id="GO:0016831">
    <property type="term" value="F:carboxy-lyase activity"/>
    <property type="evidence" value="ECO:0007669"/>
    <property type="project" value="TreeGrafter"/>
</dbReference>
<evidence type="ECO:0000256" key="2">
    <source>
        <dbReference type="ARBA" id="ARBA00009533"/>
    </source>
</evidence>
<dbReference type="GO" id="GO:0030170">
    <property type="term" value="F:pyridoxal phosphate binding"/>
    <property type="evidence" value="ECO:0007669"/>
    <property type="project" value="InterPro"/>
</dbReference>
<dbReference type="Gene3D" id="3.40.640.10">
    <property type="entry name" value="Type I PLP-dependent aspartate aminotransferase-like (Major domain)"/>
    <property type="match status" value="1"/>
</dbReference>
<dbReference type="InterPro" id="IPR015424">
    <property type="entry name" value="PyrdxlP-dep_Trfase"/>
</dbReference>
<dbReference type="InterPro" id="IPR015421">
    <property type="entry name" value="PyrdxlP-dep_Trfase_major"/>
</dbReference>
<proteinExistence type="inferred from homology"/>
<feature type="compositionally biased region" description="Polar residues" evidence="5">
    <location>
        <begin position="149"/>
        <end position="167"/>
    </location>
</feature>
<feature type="compositionally biased region" description="Basic and acidic residues" evidence="5">
    <location>
        <begin position="168"/>
        <end position="194"/>
    </location>
</feature>
<evidence type="ECO:0000256" key="3">
    <source>
        <dbReference type="ARBA" id="ARBA00022898"/>
    </source>
</evidence>